<name>A0A2M4B6Z5_9DIPT</name>
<accession>A0A2M4B6Z5</accession>
<sequence>MAAVITLLTILPSELNWGVFLFPLQFSLCLSITEQRVDGVMSRKYIWWHTMVLVQYRRSDDDNYHDDGRSLSLNETRQRGYGARLETSRSI</sequence>
<evidence type="ECO:0000256" key="1">
    <source>
        <dbReference type="SAM" id="SignalP"/>
    </source>
</evidence>
<protein>
    <submittedName>
        <fullName evidence="2">Putative secreted protein</fullName>
    </submittedName>
</protein>
<feature type="chain" id="PRO_5014623683" evidence="1">
    <location>
        <begin position="30"/>
        <end position="91"/>
    </location>
</feature>
<organism evidence="2">
    <name type="scientific">Anopheles triannulatus</name>
    <dbReference type="NCBI Taxonomy" id="58253"/>
    <lineage>
        <taxon>Eukaryota</taxon>
        <taxon>Metazoa</taxon>
        <taxon>Ecdysozoa</taxon>
        <taxon>Arthropoda</taxon>
        <taxon>Hexapoda</taxon>
        <taxon>Insecta</taxon>
        <taxon>Pterygota</taxon>
        <taxon>Neoptera</taxon>
        <taxon>Endopterygota</taxon>
        <taxon>Diptera</taxon>
        <taxon>Nematocera</taxon>
        <taxon>Culicoidea</taxon>
        <taxon>Culicidae</taxon>
        <taxon>Anophelinae</taxon>
        <taxon>Anopheles</taxon>
    </lineage>
</organism>
<dbReference type="AlphaFoldDB" id="A0A2M4B6Z5"/>
<evidence type="ECO:0000313" key="2">
    <source>
        <dbReference type="EMBL" id="MBW48588.1"/>
    </source>
</evidence>
<feature type="signal peptide" evidence="1">
    <location>
        <begin position="1"/>
        <end position="29"/>
    </location>
</feature>
<dbReference type="EMBL" id="GGFK01015267">
    <property type="protein sequence ID" value="MBW48588.1"/>
    <property type="molecule type" value="Transcribed_RNA"/>
</dbReference>
<reference evidence="2" key="1">
    <citation type="submission" date="2018-01" db="EMBL/GenBank/DDBJ databases">
        <title>An insight into the sialome of Amazonian anophelines.</title>
        <authorList>
            <person name="Ribeiro J.M."/>
            <person name="Scarpassa V."/>
            <person name="Calvo E."/>
        </authorList>
    </citation>
    <scope>NUCLEOTIDE SEQUENCE</scope>
    <source>
        <tissue evidence="2">Salivary glands</tissue>
    </source>
</reference>
<proteinExistence type="predicted"/>
<keyword evidence="1" id="KW-0732">Signal</keyword>